<comment type="caution">
    <text evidence="5">The sequence shown here is derived from an EMBL/GenBank/DDBJ whole genome shotgun (WGS) entry which is preliminary data.</text>
</comment>
<dbReference type="RefSeq" id="WP_337320118.1">
    <property type="nucleotide sequence ID" value="NZ_JBBDGN010000008.1"/>
</dbReference>
<dbReference type="SUPFAM" id="SSF161219">
    <property type="entry name" value="CHY zinc finger-like"/>
    <property type="match status" value="1"/>
</dbReference>
<sequence length="107" mass="11535">MSAAPQVRGRLVDEQTRCAHYAGPLDVVAIRFACCGDWYPCLHCHEADAGHPIQPWPADAADRHAVLCGVCRTTLSITEYRSAVGCPACAAPFNPGCVLHHAVYFTV</sequence>
<evidence type="ECO:0000313" key="6">
    <source>
        <dbReference type="Proteomes" id="UP001366085"/>
    </source>
</evidence>
<dbReference type="PROSITE" id="PS51266">
    <property type="entry name" value="ZF_CHY"/>
    <property type="match status" value="1"/>
</dbReference>
<dbReference type="PANTHER" id="PTHR28082:SF1">
    <property type="entry name" value="HELPER OF TIM PROTEIN 13"/>
    <property type="match status" value="1"/>
</dbReference>
<evidence type="ECO:0000313" key="5">
    <source>
        <dbReference type="EMBL" id="MEJ1092012.1"/>
    </source>
</evidence>
<dbReference type="PANTHER" id="PTHR28082">
    <property type="entry name" value="ZINC FINGER PROTEIN"/>
    <property type="match status" value="1"/>
</dbReference>
<protein>
    <submittedName>
        <fullName evidence="5">CHY zinc finger protein</fullName>
    </submittedName>
</protein>
<accession>A0ABU8LMV2</accession>
<feature type="domain" description="CHY-type" evidence="4">
    <location>
        <begin position="11"/>
        <end position="88"/>
    </location>
</feature>
<keyword evidence="1" id="KW-0479">Metal-binding</keyword>
<dbReference type="PIRSF" id="PIRSF017292">
    <property type="entry name" value="UCP017292_Znf_CHY"/>
    <property type="match status" value="1"/>
</dbReference>
<keyword evidence="2" id="KW-0863">Zinc-finger</keyword>
<dbReference type="InterPro" id="IPR008913">
    <property type="entry name" value="Znf_CHY"/>
</dbReference>
<evidence type="ECO:0000256" key="1">
    <source>
        <dbReference type="ARBA" id="ARBA00022723"/>
    </source>
</evidence>
<dbReference type="Pfam" id="PF05495">
    <property type="entry name" value="zf-CHY"/>
    <property type="match status" value="1"/>
</dbReference>
<dbReference type="InterPro" id="IPR052604">
    <property type="entry name" value="Mito_Tim_assembly_helper"/>
</dbReference>
<dbReference type="EMBL" id="JBBDGN010000008">
    <property type="protein sequence ID" value="MEJ1092012.1"/>
    <property type="molecule type" value="Genomic_DNA"/>
</dbReference>
<proteinExistence type="predicted"/>
<evidence type="ECO:0000256" key="2">
    <source>
        <dbReference type="ARBA" id="ARBA00022771"/>
    </source>
</evidence>
<dbReference type="InterPro" id="IPR037274">
    <property type="entry name" value="Znf_CHY_sf"/>
</dbReference>
<keyword evidence="3" id="KW-0862">Zinc</keyword>
<keyword evidence="6" id="KW-1185">Reference proteome</keyword>
<dbReference type="Proteomes" id="UP001366085">
    <property type="component" value="Unassembled WGS sequence"/>
</dbReference>
<gene>
    <name evidence="5" type="ORF">WDU93_09920</name>
</gene>
<evidence type="ECO:0000256" key="3">
    <source>
        <dbReference type="ARBA" id="ARBA00022833"/>
    </source>
</evidence>
<dbReference type="InterPro" id="IPR016694">
    <property type="entry name" value="UCP017292"/>
</dbReference>
<name>A0ABU8LMV2_9MICO</name>
<reference evidence="5 6" key="1">
    <citation type="submission" date="2024-02" db="EMBL/GenBank/DDBJ databases">
        <authorList>
            <person name="Saticioglu I.B."/>
        </authorList>
    </citation>
    <scope>NUCLEOTIDE SEQUENCE [LARGE SCALE GENOMIC DNA]</scope>
    <source>
        <strain evidence="5 6">Mu-43</strain>
    </source>
</reference>
<evidence type="ECO:0000259" key="4">
    <source>
        <dbReference type="PROSITE" id="PS51266"/>
    </source>
</evidence>
<organism evidence="5 6">
    <name type="scientific">Microbacterium istanbulense</name>
    <dbReference type="NCBI Taxonomy" id="3122049"/>
    <lineage>
        <taxon>Bacteria</taxon>
        <taxon>Bacillati</taxon>
        <taxon>Actinomycetota</taxon>
        <taxon>Actinomycetes</taxon>
        <taxon>Micrococcales</taxon>
        <taxon>Microbacteriaceae</taxon>
        <taxon>Microbacterium</taxon>
    </lineage>
</organism>